<dbReference type="GO" id="GO:0005634">
    <property type="term" value="C:nucleus"/>
    <property type="evidence" value="ECO:0007669"/>
    <property type="project" value="UniProtKB-SubCell"/>
</dbReference>
<keyword evidence="4" id="KW-0963">Cytoplasm</keyword>
<reference evidence="7" key="1">
    <citation type="journal article" date="2022" name="New Phytol.">
        <title>Evolutionary transition to the ectomycorrhizal habit in the genomes of a hyperdiverse lineage of mushroom-forming fungi.</title>
        <authorList>
            <person name="Looney B."/>
            <person name="Miyauchi S."/>
            <person name="Morin E."/>
            <person name="Drula E."/>
            <person name="Courty P.E."/>
            <person name="Kohler A."/>
            <person name="Kuo A."/>
            <person name="LaButti K."/>
            <person name="Pangilinan J."/>
            <person name="Lipzen A."/>
            <person name="Riley R."/>
            <person name="Andreopoulos W."/>
            <person name="He G."/>
            <person name="Johnson J."/>
            <person name="Nolan M."/>
            <person name="Tritt A."/>
            <person name="Barry K.W."/>
            <person name="Grigoriev I.V."/>
            <person name="Nagy L.G."/>
            <person name="Hibbett D."/>
            <person name="Henrissat B."/>
            <person name="Matheny P.B."/>
            <person name="Labbe J."/>
            <person name="Martin F.M."/>
        </authorList>
    </citation>
    <scope>NUCLEOTIDE SEQUENCE</scope>
    <source>
        <strain evidence="7">BPL690</strain>
    </source>
</reference>
<dbReference type="InterPro" id="IPR015419">
    <property type="entry name" value="CTAG/Pcc1"/>
</dbReference>
<dbReference type="PANTHER" id="PTHR31283:SF5">
    <property type="entry name" value="EKC_KEOPS COMPLEX SUBUNIT LAGE3"/>
    <property type="match status" value="1"/>
</dbReference>
<dbReference type="GO" id="GO:0000408">
    <property type="term" value="C:EKC/KEOPS complex"/>
    <property type="evidence" value="ECO:0007669"/>
    <property type="project" value="TreeGrafter"/>
</dbReference>
<evidence type="ECO:0000256" key="1">
    <source>
        <dbReference type="ARBA" id="ARBA00004123"/>
    </source>
</evidence>
<comment type="caution">
    <text evidence="7">The sequence shown here is derived from an EMBL/GenBank/DDBJ whole genome shotgun (WGS) entry which is preliminary data.</text>
</comment>
<accession>A0AAD4M6J8</accession>
<proteinExistence type="inferred from homology"/>
<keyword evidence="5" id="KW-0819">tRNA processing</keyword>
<dbReference type="GO" id="GO:0005737">
    <property type="term" value="C:cytoplasm"/>
    <property type="evidence" value="ECO:0007669"/>
    <property type="project" value="UniProtKB-SubCell"/>
</dbReference>
<evidence type="ECO:0000256" key="2">
    <source>
        <dbReference type="ARBA" id="ARBA00004496"/>
    </source>
</evidence>
<keyword evidence="8" id="KW-1185">Reference proteome</keyword>
<organism evidence="7 8">
    <name type="scientific">Multifurca ochricompacta</name>
    <dbReference type="NCBI Taxonomy" id="376703"/>
    <lineage>
        <taxon>Eukaryota</taxon>
        <taxon>Fungi</taxon>
        <taxon>Dikarya</taxon>
        <taxon>Basidiomycota</taxon>
        <taxon>Agaricomycotina</taxon>
        <taxon>Agaricomycetes</taxon>
        <taxon>Russulales</taxon>
        <taxon>Russulaceae</taxon>
        <taxon>Multifurca</taxon>
    </lineage>
</organism>
<dbReference type="Proteomes" id="UP001203297">
    <property type="component" value="Unassembled WGS sequence"/>
</dbReference>
<evidence type="ECO:0000256" key="4">
    <source>
        <dbReference type="ARBA" id="ARBA00022490"/>
    </source>
</evidence>
<dbReference type="FunFam" id="3.30.310.50:FF:000005">
    <property type="entry name" value="L antigen family member 3"/>
    <property type="match status" value="1"/>
</dbReference>
<dbReference type="Gene3D" id="3.30.310.50">
    <property type="entry name" value="Alpha-D-phosphohexomutase, C-terminal domain"/>
    <property type="match status" value="1"/>
</dbReference>
<protein>
    <submittedName>
        <fullName evidence="7">Pcc1-domain-containing protein</fullName>
    </submittedName>
</protein>
<evidence type="ECO:0000256" key="5">
    <source>
        <dbReference type="ARBA" id="ARBA00022694"/>
    </source>
</evidence>
<evidence type="ECO:0000313" key="8">
    <source>
        <dbReference type="Proteomes" id="UP001203297"/>
    </source>
</evidence>
<name>A0AAD4M6J8_9AGAM</name>
<dbReference type="GO" id="GO:0008033">
    <property type="term" value="P:tRNA processing"/>
    <property type="evidence" value="ECO:0007669"/>
    <property type="project" value="UniProtKB-KW"/>
</dbReference>
<dbReference type="GO" id="GO:0070525">
    <property type="term" value="P:tRNA threonylcarbamoyladenosine metabolic process"/>
    <property type="evidence" value="ECO:0007669"/>
    <property type="project" value="TreeGrafter"/>
</dbReference>
<sequence>MSIGTSTTTQVQWHNISVRIPFANPNHASIAKQVIEVDRELQPHAVKRELALDGDVLVATFSTLTVRLARLTLNSFLENVDLVVRTIGQFADDAEQRSTSYSHMST</sequence>
<evidence type="ECO:0000313" key="7">
    <source>
        <dbReference type="EMBL" id="KAI0303800.1"/>
    </source>
</evidence>
<dbReference type="PANTHER" id="PTHR31283">
    <property type="entry name" value="EKC/KEOPS COMPLEX SUBUNIT PCC1 FAMILY MEMBER"/>
    <property type="match status" value="1"/>
</dbReference>
<gene>
    <name evidence="7" type="ORF">B0F90DRAFT_1816063</name>
</gene>
<dbReference type="EMBL" id="WTXG01000008">
    <property type="protein sequence ID" value="KAI0303800.1"/>
    <property type="molecule type" value="Genomic_DNA"/>
</dbReference>
<keyword evidence="6" id="KW-0539">Nucleus</keyword>
<comment type="subcellular location">
    <subcellularLocation>
        <location evidence="2">Cytoplasm</location>
    </subcellularLocation>
    <subcellularLocation>
        <location evidence="1">Nucleus</location>
    </subcellularLocation>
</comment>
<comment type="similarity">
    <text evidence="3">Belongs to the CTAG/PCC1 family.</text>
</comment>
<evidence type="ECO:0000256" key="3">
    <source>
        <dbReference type="ARBA" id="ARBA00007073"/>
    </source>
</evidence>
<evidence type="ECO:0000256" key="6">
    <source>
        <dbReference type="ARBA" id="ARBA00023242"/>
    </source>
</evidence>
<dbReference type="Pfam" id="PF09341">
    <property type="entry name" value="Pcc1"/>
    <property type="match status" value="1"/>
</dbReference>
<dbReference type="AlphaFoldDB" id="A0AAD4M6J8"/>